<gene>
    <name evidence="6" type="ORF">HT657_02525</name>
    <name evidence="7" type="ORF">HT672_02570</name>
</gene>
<dbReference type="InterPro" id="IPR002104">
    <property type="entry name" value="Integrase_catalytic"/>
</dbReference>
<dbReference type="PANTHER" id="PTHR30349">
    <property type="entry name" value="PHAGE INTEGRASE-RELATED"/>
    <property type="match status" value="1"/>
</dbReference>
<dbReference type="GO" id="GO:0003677">
    <property type="term" value="F:DNA binding"/>
    <property type="evidence" value="ECO:0007669"/>
    <property type="project" value="UniProtKB-KW"/>
</dbReference>
<dbReference type="Pfam" id="PF00589">
    <property type="entry name" value="Phage_integrase"/>
    <property type="match status" value="1"/>
</dbReference>
<evidence type="ECO:0000256" key="3">
    <source>
        <dbReference type="ARBA" id="ARBA00023125"/>
    </source>
</evidence>
<evidence type="ECO:0000313" key="7">
    <source>
        <dbReference type="EMBL" id="MBV6546184.1"/>
    </source>
</evidence>
<keyword evidence="3" id="KW-0238">DNA-binding</keyword>
<dbReference type="PROSITE" id="PS51898">
    <property type="entry name" value="TYR_RECOMBINASE"/>
    <property type="match status" value="1"/>
</dbReference>
<keyword evidence="2" id="KW-0229">DNA integration</keyword>
<dbReference type="PANTHER" id="PTHR30349:SF41">
    <property type="entry name" value="INTEGRASE_RECOMBINASE PROTEIN MJ0367-RELATED"/>
    <property type="match status" value="1"/>
</dbReference>
<organism evidence="7 8">
    <name type="scientific">Ursidibacter maritimus</name>
    <dbReference type="NCBI Taxonomy" id="1331689"/>
    <lineage>
        <taxon>Bacteria</taxon>
        <taxon>Pseudomonadati</taxon>
        <taxon>Pseudomonadota</taxon>
        <taxon>Gammaproteobacteria</taxon>
        <taxon>Pasteurellales</taxon>
        <taxon>Pasteurellaceae</taxon>
        <taxon>Ursidibacter</taxon>
    </lineage>
</organism>
<evidence type="ECO:0000313" key="6">
    <source>
        <dbReference type="EMBL" id="MBV6531032.1"/>
    </source>
</evidence>
<dbReference type="SUPFAM" id="SSF56349">
    <property type="entry name" value="DNA breaking-rejoining enzymes"/>
    <property type="match status" value="1"/>
</dbReference>
<keyword evidence="9" id="KW-1185">Reference proteome</keyword>
<sequence>MIEWRNIMLQKAKPISWNNYARHLRSIYNFGIENELLIFRKNPFKAFFVREGKEKKKTYTDAELKVIDGLFDNEYWLDRYLSPRWFIAAIIKVFRYTGMRQSQLVNLKIQDIDLSRRVICISSTTNKNHNYHEIPISTHLYPFLEKMVYEMKIRKRVGTDQLFNLNVVSRRTLNRKRNMSVHQLENIFRHISKIVGFRVSSHRFRHTIATKLMKNPDNLYITKQLLGHSDLKVTLSYIEYHSDMLRSCVDKL</sequence>
<dbReference type="GO" id="GO:0015074">
    <property type="term" value="P:DNA integration"/>
    <property type="evidence" value="ECO:0007669"/>
    <property type="project" value="UniProtKB-KW"/>
</dbReference>
<reference evidence="7 9" key="1">
    <citation type="journal article" date="2021" name="Mol. Ecol.">
        <title>Polar bear-adapted Ursidibacter maritimus are remarkably conserved after generations in captivity.</title>
        <authorList>
            <person name="Espinosa-Gongora C."/>
            <person name="Hansen M.J."/>
            <person name="Bertelsen M.F."/>
            <person name="Bojesen A.M."/>
        </authorList>
    </citation>
    <scope>NUCLEOTIDE SEQUENCE</scope>
    <source>
        <strain evidence="7">Pb43105x</strain>
        <strain evidence="6 9">Pb43106</strain>
    </source>
</reference>
<evidence type="ECO:0000313" key="9">
    <source>
        <dbReference type="Proteomes" id="UP001196379"/>
    </source>
</evidence>
<dbReference type="GO" id="GO:0006310">
    <property type="term" value="P:DNA recombination"/>
    <property type="evidence" value="ECO:0007669"/>
    <property type="project" value="UniProtKB-KW"/>
</dbReference>
<dbReference type="Proteomes" id="UP001196379">
    <property type="component" value="Unassembled WGS sequence"/>
</dbReference>
<feature type="domain" description="Tyr recombinase" evidence="5">
    <location>
        <begin position="54"/>
        <end position="250"/>
    </location>
</feature>
<dbReference type="CDD" id="cd00397">
    <property type="entry name" value="DNA_BRE_C"/>
    <property type="match status" value="1"/>
</dbReference>
<keyword evidence="4" id="KW-0233">DNA recombination</keyword>
<dbReference type="Proteomes" id="UP000732858">
    <property type="component" value="Unassembled WGS sequence"/>
</dbReference>
<proteinExistence type="inferred from homology"/>
<accession>A0A949T409</accession>
<evidence type="ECO:0000259" key="5">
    <source>
        <dbReference type="PROSITE" id="PS51898"/>
    </source>
</evidence>
<dbReference type="InterPro" id="IPR011010">
    <property type="entry name" value="DNA_brk_join_enz"/>
</dbReference>
<evidence type="ECO:0000313" key="8">
    <source>
        <dbReference type="Proteomes" id="UP000732858"/>
    </source>
</evidence>
<dbReference type="EMBL" id="JABUMC010000003">
    <property type="protein sequence ID" value="MBV6546184.1"/>
    <property type="molecule type" value="Genomic_DNA"/>
</dbReference>
<evidence type="ECO:0000256" key="1">
    <source>
        <dbReference type="ARBA" id="ARBA00008857"/>
    </source>
</evidence>
<comment type="similarity">
    <text evidence="1">Belongs to the 'phage' integrase family.</text>
</comment>
<dbReference type="EMBL" id="JABULY010000001">
    <property type="protein sequence ID" value="MBV6531032.1"/>
    <property type="molecule type" value="Genomic_DNA"/>
</dbReference>
<protein>
    <submittedName>
        <fullName evidence="7">Site-specific integrase</fullName>
    </submittedName>
</protein>
<name>A0A949T409_9PAST</name>
<dbReference type="Gene3D" id="1.10.443.10">
    <property type="entry name" value="Intergrase catalytic core"/>
    <property type="match status" value="1"/>
</dbReference>
<evidence type="ECO:0000256" key="2">
    <source>
        <dbReference type="ARBA" id="ARBA00022908"/>
    </source>
</evidence>
<comment type="caution">
    <text evidence="7">The sequence shown here is derived from an EMBL/GenBank/DDBJ whole genome shotgun (WGS) entry which is preliminary data.</text>
</comment>
<dbReference type="AlphaFoldDB" id="A0A949T409"/>
<dbReference type="InterPro" id="IPR050090">
    <property type="entry name" value="Tyrosine_recombinase_XerCD"/>
</dbReference>
<dbReference type="InterPro" id="IPR013762">
    <property type="entry name" value="Integrase-like_cat_sf"/>
</dbReference>
<evidence type="ECO:0000256" key="4">
    <source>
        <dbReference type="ARBA" id="ARBA00023172"/>
    </source>
</evidence>